<dbReference type="InterPro" id="IPR003749">
    <property type="entry name" value="ThiS/MoaD-like"/>
</dbReference>
<comment type="similarity">
    <text evidence="2">Belongs to the MoaD family.</text>
</comment>
<dbReference type="RefSeq" id="WP_221024767.1">
    <property type="nucleotide sequence ID" value="NZ_JAIEZQ010000002.1"/>
</dbReference>
<dbReference type="PANTHER" id="PTHR33359">
    <property type="entry name" value="MOLYBDOPTERIN SYNTHASE SULFUR CARRIER SUBUNIT"/>
    <property type="match status" value="1"/>
</dbReference>
<evidence type="ECO:0000313" key="4">
    <source>
        <dbReference type="EMBL" id="MBY9074955.1"/>
    </source>
</evidence>
<dbReference type="InterPro" id="IPR016155">
    <property type="entry name" value="Mopterin_synth/thiamin_S_b"/>
</dbReference>
<dbReference type="EMBL" id="JAIEZQ010000002">
    <property type="protein sequence ID" value="MBY9074955.1"/>
    <property type="molecule type" value="Genomic_DNA"/>
</dbReference>
<dbReference type="CDD" id="cd17040">
    <property type="entry name" value="Ubl_MoaD_like"/>
    <property type="match status" value="1"/>
</dbReference>
<comment type="caution">
    <text evidence="4">The sequence shown here is derived from an EMBL/GenBank/DDBJ whole genome shotgun (WGS) entry which is preliminary data.</text>
</comment>
<keyword evidence="5" id="KW-1185">Reference proteome</keyword>
<gene>
    <name evidence="4" type="ORF">K1X13_09010</name>
</gene>
<dbReference type="Pfam" id="PF02597">
    <property type="entry name" value="ThiS"/>
    <property type="match status" value="1"/>
</dbReference>
<evidence type="ECO:0000256" key="3">
    <source>
        <dbReference type="ARBA" id="ARBA00024247"/>
    </source>
</evidence>
<protein>
    <recommendedName>
        <fullName evidence="3">Molybdopterin synthase sulfur carrier subunit</fullName>
    </recommendedName>
</protein>
<evidence type="ECO:0000313" key="5">
    <source>
        <dbReference type="Proteomes" id="UP000754710"/>
    </source>
</evidence>
<dbReference type="Gene3D" id="3.10.20.30">
    <property type="match status" value="1"/>
</dbReference>
<proteinExistence type="inferred from homology"/>
<dbReference type="InterPro" id="IPR012675">
    <property type="entry name" value="Beta-grasp_dom_sf"/>
</dbReference>
<keyword evidence="1" id="KW-0547">Nucleotide-binding</keyword>
<dbReference type="SUPFAM" id="SSF54285">
    <property type="entry name" value="MoaD/ThiS"/>
    <property type="match status" value="1"/>
</dbReference>
<dbReference type="InterPro" id="IPR044672">
    <property type="entry name" value="MOCS2A"/>
</dbReference>
<name>A0ABS7RIT0_9ACTN</name>
<reference evidence="4 5" key="1">
    <citation type="submission" date="2021-08" db="EMBL/GenBank/DDBJ databases">
        <title>Nocardioides bacterium WL0053 sp. nov., isolated from the sediment.</title>
        <authorList>
            <person name="Wang L."/>
            <person name="Zhang D."/>
            <person name="Zhang A."/>
        </authorList>
    </citation>
    <scope>NUCLEOTIDE SEQUENCE [LARGE SCALE GENOMIC DNA]</scope>
    <source>
        <strain evidence="4 5">WL0053</strain>
    </source>
</reference>
<dbReference type="Proteomes" id="UP000754710">
    <property type="component" value="Unassembled WGS sequence"/>
</dbReference>
<evidence type="ECO:0000256" key="1">
    <source>
        <dbReference type="ARBA" id="ARBA00022741"/>
    </source>
</evidence>
<accession>A0ABS7RIT0</accession>
<sequence>MGDEASAIREGETAQSVVVHFWAAARAAAGTGQERVPLDEAKTVADLLETVRRRHADRPRLADVLSVCSVLVGDRPVGTTDPADVVLQDGDTVELLPPFAGG</sequence>
<dbReference type="PANTHER" id="PTHR33359:SF1">
    <property type="entry name" value="MOLYBDOPTERIN SYNTHASE SULFUR CARRIER SUBUNIT"/>
    <property type="match status" value="1"/>
</dbReference>
<evidence type="ECO:0000256" key="2">
    <source>
        <dbReference type="ARBA" id="ARBA00024200"/>
    </source>
</evidence>
<organism evidence="4 5">
    <name type="scientific">Nocardioides jiangsuensis</name>
    <dbReference type="NCBI Taxonomy" id="2866161"/>
    <lineage>
        <taxon>Bacteria</taxon>
        <taxon>Bacillati</taxon>
        <taxon>Actinomycetota</taxon>
        <taxon>Actinomycetes</taxon>
        <taxon>Propionibacteriales</taxon>
        <taxon>Nocardioidaceae</taxon>
        <taxon>Nocardioides</taxon>
    </lineage>
</organism>